<dbReference type="PANTHER" id="PTHR21600">
    <property type="entry name" value="MITOCHONDRIAL RNA PSEUDOURIDINE SYNTHASE"/>
    <property type="match status" value="1"/>
</dbReference>
<sequence length="305" mass="34027">MKPLLSIFIPPDQRRISINHAVKQHGVSQAMRRRLRTHGRFQRNGLPCTWDTILSCGDCLEVYLEAPRHIEPWSVPLSIAFEDEHLLVINKPGGLLMHPTSDERYHTLANAVIAYYNSTGQADAAFHPVHRLDKDTSGLVIIAKNAFVQHSFSKKRVTFRKIYDGLCDGNFPAAKLTVHWPIDRKAGSIIERCCAPTGKWAHTDIECLAHGQRLSYVRFLLHTGRTHQIRVHMAHLGFPLLGDDIYGGSTDLLTTQALHAGGLQFVHPMTGAYISLTAPIPDAWKPLLQAHLGTIKSHNNTAPTT</sequence>
<keyword evidence="3" id="KW-0413">Isomerase</keyword>
<proteinExistence type="inferred from homology"/>
<evidence type="ECO:0000313" key="6">
    <source>
        <dbReference type="Proteomes" id="UP000707138"/>
    </source>
</evidence>
<keyword evidence="6" id="KW-1185">Reference proteome</keyword>
<comment type="catalytic activity">
    <reaction evidence="1 3">
        <text>a uridine in RNA = a pseudouridine in RNA</text>
        <dbReference type="Rhea" id="RHEA:48348"/>
        <dbReference type="Rhea" id="RHEA-COMP:12068"/>
        <dbReference type="Rhea" id="RHEA-COMP:12069"/>
        <dbReference type="ChEBI" id="CHEBI:65314"/>
        <dbReference type="ChEBI" id="CHEBI:65315"/>
    </reaction>
</comment>
<dbReference type="InterPro" id="IPR020103">
    <property type="entry name" value="PsdUridine_synth_cat_dom_sf"/>
</dbReference>
<evidence type="ECO:0000256" key="1">
    <source>
        <dbReference type="ARBA" id="ARBA00000073"/>
    </source>
</evidence>
<comment type="caution">
    <text evidence="5">The sequence shown here is derived from an EMBL/GenBank/DDBJ whole genome shotgun (WGS) entry which is preliminary data.</text>
</comment>
<name>A0ABS2GH28_9FIRM</name>
<evidence type="ECO:0000313" key="5">
    <source>
        <dbReference type="EMBL" id="MBM6913035.1"/>
    </source>
</evidence>
<dbReference type="InterPro" id="IPR050188">
    <property type="entry name" value="RluA_PseudoU_synthase"/>
</dbReference>
<dbReference type="Gene3D" id="3.30.2350.10">
    <property type="entry name" value="Pseudouridine synthase"/>
    <property type="match status" value="1"/>
</dbReference>
<evidence type="ECO:0000256" key="2">
    <source>
        <dbReference type="ARBA" id="ARBA00010876"/>
    </source>
</evidence>
<feature type="domain" description="Pseudouridine synthase RsuA/RluA-like" evidence="4">
    <location>
        <begin position="85"/>
        <end position="235"/>
    </location>
</feature>
<accession>A0ABS2GH28</accession>
<dbReference type="Proteomes" id="UP000707138">
    <property type="component" value="Unassembled WGS sequence"/>
</dbReference>
<dbReference type="Pfam" id="PF00849">
    <property type="entry name" value="PseudoU_synth_2"/>
    <property type="match status" value="1"/>
</dbReference>
<organism evidence="5 6">
    <name type="scientific">Veillonella magna</name>
    <dbReference type="NCBI Taxonomy" id="464322"/>
    <lineage>
        <taxon>Bacteria</taxon>
        <taxon>Bacillati</taxon>
        <taxon>Bacillota</taxon>
        <taxon>Negativicutes</taxon>
        <taxon>Veillonellales</taxon>
        <taxon>Veillonellaceae</taxon>
        <taxon>Veillonella</taxon>
    </lineage>
</organism>
<dbReference type="PROSITE" id="PS01129">
    <property type="entry name" value="PSI_RLU"/>
    <property type="match status" value="1"/>
</dbReference>
<evidence type="ECO:0000259" key="4">
    <source>
        <dbReference type="Pfam" id="PF00849"/>
    </source>
</evidence>
<protein>
    <recommendedName>
        <fullName evidence="3">Pseudouridine synthase</fullName>
        <ecNumber evidence="3">5.4.99.-</ecNumber>
    </recommendedName>
</protein>
<dbReference type="SUPFAM" id="SSF55120">
    <property type="entry name" value="Pseudouridine synthase"/>
    <property type="match status" value="1"/>
</dbReference>
<dbReference type="EC" id="5.4.99.-" evidence="3"/>
<dbReference type="InterPro" id="IPR006225">
    <property type="entry name" value="PsdUridine_synth_RluC/D"/>
</dbReference>
<gene>
    <name evidence="5" type="ORF">H6A01_06845</name>
</gene>
<dbReference type="InterPro" id="IPR006145">
    <property type="entry name" value="PsdUridine_synth_RsuA/RluA"/>
</dbReference>
<dbReference type="InterPro" id="IPR006224">
    <property type="entry name" value="PsdUridine_synth_RluA-like_CS"/>
</dbReference>
<dbReference type="NCBIfam" id="TIGR00005">
    <property type="entry name" value="rluA_subfam"/>
    <property type="match status" value="1"/>
</dbReference>
<dbReference type="PANTHER" id="PTHR21600:SF35">
    <property type="entry name" value="PSEUDOURIDINE SYNTHASE"/>
    <property type="match status" value="1"/>
</dbReference>
<dbReference type="CDD" id="cd02869">
    <property type="entry name" value="PseudoU_synth_RluA_like"/>
    <property type="match status" value="1"/>
</dbReference>
<reference evidence="5 6" key="1">
    <citation type="journal article" date="2021" name="Sci. Rep.">
        <title>The distribution of antibiotic resistance genes in chicken gut microbiota commensals.</title>
        <authorList>
            <person name="Juricova H."/>
            <person name="Matiasovicova J."/>
            <person name="Kubasova T."/>
            <person name="Cejkova D."/>
            <person name="Rychlik I."/>
        </authorList>
    </citation>
    <scope>NUCLEOTIDE SEQUENCE [LARGE SCALE GENOMIC DNA]</scope>
    <source>
        <strain evidence="5 6">An537</strain>
    </source>
</reference>
<comment type="function">
    <text evidence="3">Responsible for synthesis of pseudouridine from uracil.</text>
</comment>
<comment type="similarity">
    <text evidence="2 3">Belongs to the pseudouridine synthase RluA family.</text>
</comment>
<evidence type="ECO:0000256" key="3">
    <source>
        <dbReference type="RuleBase" id="RU362028"/>
    </source>
</evidence>
<dbReference type="RefSeq" id="WP_205088025.1">
    <property type="nucleotide sequence ID" value="NZ_JACJLA010000011.1"/>
</dbReference>
<dbReference type="EMBL" id="JACJLA010000011">
    <property type="protein sequence ID" value="MBM6913035.1"/>
    <property type="molecule type" value="Genomic_DNA"/>
</dbReference>